<dbReference type="GO" id="GO:0016998">
    <property type="term" value="P:cell wall macromolecule catabolic process"/>
    <property type="evidence" value="ECO:0007669"/>
    <property type="project" value="InterPro"/>
</dbReference>
<proteinExistence type="inferred from homology"/>
<dbReference type="InterPro" id="IPR017853">
    <property type="entry name" value="GH"/>
</dbReference>
<feature type="domain" description="GW" evidence="3">
    <location>
        <begin position="319"/>
        <end position="398"/>
    </location>
</feature>
<evidence type="ECO:0000259" key="3">
    <source>
        <dbReference type="PROSITE" id="PS51780"/>
    </source>
</evidence>
<dbReference type="EMBL" id="JACSZT010000020">
    <property type="protein sequence ID" value="MBC6499541.1"/>
    <property type="molecule type" value="Genomic_DNA"/>
</dbReference>
<evidence type="ECO:0000313" key="5">
    <source>
        <dbReference type="Proteomes" id="UP000650485"/>
    </source>
</evidence>
<organism evidence="4 5">
    <name type="scientific">Weissella confusa</name>
    <name type="common">Lactobacillus confusus</name>
    <dbReference type="NCBI Taxonomy" id="1583"/>
    <lineage>
        <taxon>Bacteria</taxon>
        <taxon>Bacillati</taxon>
        <taxon>Bacillota</taxon>
        <taxon>Bacilli</taxon>
        <taxon>Lactobacillales</taxon>
        <taxon>Lactobacillaceae</taxon>
        <taxon>Weissella</taxon>
    </lineage>
</organism>
<evidence type="ECO:0000256" key="2">
    <source>
        <dbReference type="ARBA" id="ARBA00022729"/>
    </source>
</evidence>
<dbReference type="InterPro" id="IPR002053">
    <property type="entry name" value="Glyco_hydro_25"/>
</dbReference>
<feature type="domain" description="GW" evidence="3">
    <location>
        <begin position="157"/>
        <end position="237"/>
    </location>
</feature>
<evidence type="ECO:0000313" key="4">
    <source>
        <dbReference type="EMBL" id="MBC6499541.1"/>
    </source>
</evidence>
<dbReference type="Proteomes" id="UP000650485">
    <property type="component" value="Unassembled WGS sequence"/>
</dbReference>
<protein>
    <submittedName>
        <fullName evidence="4">SH3-like domain-containing protein</fullName>
    </submittedName>
</protein>
<comment type="similarity">
    <text evidence="1">Belongs to the glycosyl hydrolase 25 family.</text>
</comment>
<sequence length="873" mass="98167">MLGQQDFEWGAYHYSTYSTTSEATAEANYFVDTAQSLGLSDTTYMVDDLEAESTKTSNTTQLAETFKRQVNNRGYGKTLLYTYASYTQQQGLKFNAWDDKNVWMASYPAKPSKDNLWYTNYGMWQWNSKTNFPGITGTYDVSIDYDNLSASGDYVTTQRDVNYFGTFNQSNRNDGLYPDYPWNTGGDQYVGSATQYNGQQVVITKEAVTNKGTTWAGFYLNGRLIWVDKAALSNVSTGISINKRAMFIQKNRNDGLFTNAPYGMINPSGIGSVSATGNDRKAVTVERQITVNGVLWYGGYIDGIMTWFDAQAVVQDDTAPVDKNYVATINENGRNDSIYEDKPWEYRSKSLGLANQLSGRTILVTGEWTTPDGVTWVRFSWNGKTVWVDKQAVSQSSISDVQSIQKRALFEQNGRNDSFYSNAPYGVLGASGAGMVGTSNQHKSITVEKKVVVNGVLWYGGYIDGKFLWFDSKAVIEDNSAPKPVKYSMEITQSKRNDSLYLEKPWEYRSDYYKAAKEFEGQVVQVRNEWKTPDGVTWINFTVDNRNVWMDKSGASTVDAADVHQRAMFIQNDRNDGLYLNAPYGSKGAQYVGSVKSTGNDRKSITVEKSVIKNNVTWYGGNLDGKFYWFDSAAVVEDNSNPVAVNKQMVISQFNRNDGIYEGKPWEYRSNYVQSATQLNNKTVTVTQEWTTPDGVTWSGFQLNGRLVWIDSQGITNSISKRALFIQNGRNDGLYKDAPYGLQGAHYIGSVDSTNNTRHSITVEREVVLNGVTWYGGYLNGELYWFDSLAVVEDNSSAVAANYDAVVRQDGRNDGLYRDKPWEYRTQWISSAQKLAGQKIHVVSEWQTPDGVTWVGFNWNNQLVWLDKAGIAQ</sequence>
<dbReference type="GO" id="GO:0009253">
    <property type="term" value="P:peptidoglycan catabolic process"/>
    <property type="evidence" value="ECO:0007669"/>
    <property type="project" value="InterPro"/>
</dbReference>
<feature type="domain" description="GW" evidence="3">
    <location>
        <begin position="641"/>
        <end position="720"/>
    </location>
</feature>
<accession>A0A923NIF7</accession>
<dbReference type="Pfam" id="PF13457">
    <property type="entry name" value="GW"/>
    <property type="match status" value="9"/>
</dbReference>
<feature type="domain" description="GW" evidence="3">
    <location>
        <begin position="797"/>
        <end position="873"/>
    </location>
</feature>
<dbReference type="SUPFAM" id="SSF51445">
    <property type="entry name" value="(Trans)glycosidases"/>
    <property type="match status" value="1"/>
</dbReference>
<reference evidence="4" key="1">
    <citation type="submission" date="2020-08" db="EMBL/GenBank/DDBJ databases">
        <title>Complete genome sequence of Weissella confusa strain FS54 provides insights into metabolic potential.</title>
        <authorList>
            <person name="Fhoula I."/>
            <person name="Najjari A."/>
            <person name="Lekired A."/>
            <person name="Bessrour-Aouam N."/>
            <person name="Jaballah S."/>
            <person name="Klibi N."/>
            <person name="Ouzari H.-I."/>
        </authorList>
    </citation>
    <scope>NUCLEOTIDE SEQUENCE</scope>
    <source>
        <strain evidence="4">FS54</strain>
    </source>
</reference>
<dbReference type="PROSITE" id="PS51780">
    <property type="entry name" value="GW"/>
    <property type="match status" value="4"/>
</dbReference>
<dbReference type="PROSITE" id="PS51904">
    <property type="entry name" value="GLYCOSYL_HYDROL_F25_2"/>
    <property type="match status" value="1"/>
</dbReference>
<name>A0A923NIF7_WEICO</name>
<dbReference type="AlphaFoldDB" id="A0A923NIF7"/>
<dbReference type="InterPro" id="IPR025987">
    <property type="entry name" value="GW_dom"/>
</dbReference>
<comment type="caution">
    <text evidence="4">The sequence shown here is derived from an EMBL/GenBank/DDBJ whole genome shotgun (WGS) entry which is preliminary data.</text>
</comment>
<dbReference type="RefSeq" id="WP_181990846.1">
    <property type="nucleotide sequence ID" value="NZ_CABJBN010000002.1"/>
</dbReference>
<gene>
    <name evidence="4" type="ORF">H7R52_15555</name>
</gene>
<keyword evidence="2" id="KW-0732">Signal</keyword>
<dbReference type="GO" id="GO:0003796">
    <property type="term" value="F:lysozyme activity"/>
    <property type="evidence" value="ECO:0007669"/>
    <property type="project" value="InterPro"/>
</dbReference>
<dbReference type="Gene3D" id="2.30.30.170">
    <property type="match status" value="9"/>
</dbReference>
<dbReference type="Pfam" id="PF01183">
    <property type="entry name" value="Glyco_hydro_25"/>
    <property type="match status" value="1"/>
</dbReference>
<dbReference type="SUPFAM" id="SSF82057">
    <property type="entry name" value="Prokaryotic SH3-related domain"/>
    <property type="match status" value="7"/>
</dbReference>
<dbReference type="InterPro" id="IPR038200">
    <property type="entry name" value="GW_dom_sf"/>
</dbReference>
<evidence type="ECO:0000256" key="1">
    <source>
        <dbReference type="ARBA" id="ARBA00010646"/>
    </source>
</evidence>
<dbReference type="Gene3D" id="3.20.20.80">
    <property type="entry name" value="Glycosidases"/>
    <property type="match status" value="1"/>
</dbReference>